<protein>
    <submittedName>
        <fullName evidence="2">Uncharacterized protein</fullName>
    </submittedName>
</protein>
<name>A0AAP6TIJ8_9BACT</name>
<dbReference type="AlphaFoldDB" id="A0AAP6TIJ8"/>
<evidence type="ECO:0000313" key="3">
    <source>
        <dbReference type="Proteomes" id="UP000420707"/>
    </source>
</evidence>
<reference evidence="3" key="1">
    <citation type="submission" date="2019-09" db="EMBL/GenBank/DDBJ databases">
        <title>Distinct polysaccharide growth profiles of human intestinal Prevotella copri isolates.</title>
        <authorList>
            <person name="Fehlner-Peach H."/>
            <person name="Magnabosco C."/>
            <person name="Raghavan V."/>
            <person name="Scher J.U."/>
            <person name="Tett A."/>
            <person name="Cox L.M."/>
            <person name="Gottsegen C."/>
            <person name="Watters A."/>
            <person name="Wiltshire- Gordon J.D."/>
            <person name="Segata N."/>
            <person name="Bonneau R."/>
            <person name="Littman D.R."/>
        </authorList>
    </citation>
    <scope>NUCLEOTIDE SEQUENCE [LARGE SCALE GENOMIC DNA]</scope>
    <source>
        <strain evidence="3">iAP146</strain>
    </source>
</reference>
<reference evidence="2" key="3">
    <citation type="submission" date="2023-08" db="EMBL/GenBank/DDBJ databases">
        <title>Distinct polysaccharide growth profiles of human intestinal Prevotella copri isolates.</title>
        <authorList>
            <person name="Fehlner-Peach H."/>
            <person name="Magnabosco C."/>
            <person name="Raghavan V."/>
            <person name="Scher J.U."/>
            <person name="Tett A."/>
            <person name="Cox L.M."/>
            <person name="Gottsegen C."/>
            <person name="Watters A."/>
            <person name="Wiltshire- Gordon J.D."/>
            <person name="Segata N."/>
            <person name="Bonneau R."/>
            <person name="Littman D.R."/>
        </authorList>
    </citation>
    <scope>NUCLEOTIDE SEQUENCE</scope>
    <source>
        <strain evidence="2">IAP146</strain>
    </source>
</reference>
<sequence>MEEVLNIQQNADNSEVWHLLPFEDYREVVLATFFSDGESIFKDVTDNYKKTYPHIKKVELQAICAIEELEPDK</sequence>
<dbReference type="RefSeq" id="WP_153084010.1">
    <property type="nucleotide sequence ID" value="NZ_JAPDVE010000002.1"/>
</dbReference>
<evidence type="ECO:0000313" key="1">
    <source>
        <dbReference type="EMBL" id="MCW4130970.1"/>
    </source>
</evidence>
<dbReference type="EMBL" id="VZCR01000093">
    <property type="protein sequence ID" value="MQN33045.1"/>
    <property type="molecule type" value="Genomic_DNA"/>
</dbReference>
<dbReference type="EMBL" id="JAPDVG010000001">
    <property type="protein sequence ID" value="MCW4130970.1"/>
    <property type="molecule type" value="Genomic_DNA"/>
</dbReference>
<comment type="caution">
    <text evidence="2">The sequence shown here is derived from an EMBL/GenBank/DDBJ whole genome shotgun (WGS) entry which is preliminary data.</text>
</comment>
<reference evidence="1" key="2">
    <citation type="submission" date="2022-11" db="EMBL/GenBank/DDBJ databases">
        <title>Genomic repertoires linked with pathogenic potency of arthritogenic Prevotella copri isolated from the gut of rheumatoid arthritis patients.</title>
        <authorList>
            <person name="Nii T."/>
            <person name="Maeda Y."/>
            <person name="Motooka D."/>
            <person name="Naito M."/>
            <person name="Matsumoto Y."/>
            <person name="Ogawa T."/>
            <person name="Oguro-Igashira E."/>
            <person name="Kishikawa T."/>
            <person name="Yamashita M."/>
            <person name="Koizumi S."/>
            <person name="Kurakawa T."/>
            <person name="Okumura R."/>
            <person name="Kayama H."/>
            <person name="Murakami M."/>
            <person name="Sakaguchi T."/>
            <person name="Das B."/>
            <person name="Nakamura S."/>
            <person name="Okada Y."/>
            <person name="Kumanogoh A."/>
            <person name="Takeda K."/>
        </authorList>
    </citation>
    <scope>NUCLEOTIDE SEQUENCE</scope>
    <source>
        <strain evidence="1">H019-1</strain>
    </source>
</reference>
<accession>A0AAP6TIJ8</accession>
<dbReference type="Proteomes" id="UP001209417">
    <property type="component" value="Unassembled WGS sequence"/>
</dbReference>
<gene>
    <name evidence="2" type="ORF">F7D90_14070</name>
    <name evidence="1" type="ORF">ONT19_05050</name>
</gene>
<proteinExistence type="predicted"/>
<evidence type="ECO:0000313" key="2">
    <source>
        <dbReference type="EMBL" id="MQN33045.1"/>
    </source>
</evidence>
<dbReference type="Proteomes" id="UP000420707">
    <property type="component" value="Unassembled WGS sequence"/>
</dbReference>
<organism evidence="2 3">
    <name type="scientific">Segatella copri</name>
    <dbReference type="NCBI Taxonomy" id="165179"/>
    <lineage>
        <taxon>Bacteria</taxon>
        <taxon>Pseudomonadati</taxon>
        <taxon>Bacteroidota</taxon>
        <taxon>Bacteroidia</taxon>
        <taxon>Bacteroidales</taxon>
        <taxon>Prevotellaceae</taxon>
        <taxon>Segatella</taxon>
    </lineage>
</organism>